<evidence type="ECO:0000313" key="4">
    <source>
        <dbReference type="Proteomes" id="UP001596132"/>
    </source>
</evidence>
<dbReference type="InterPro" id="IPR008969">
    <property type="entry name" value="CarboxyPept-like_regulatory"/>
</dbReference>
<protein>
    <submittedName>
        <fullName evidence="3">Prophage tail fiber N-terminal domain-containing protein</fullName>
    </submittedName>
</protein>
<name>A0ABW0YIY4_9GAMM</name>
<gene>
    <name evidence="3" type="ORF">ACFPVW_16535</name>
</gene>
<comment type="caution">
    <text evidence="3">The sequence shown here is derived from an EMBL/GenBank/DDBJ whole genome shotgun (WGS) entry which is preliminary data.</text>
</comment>
<dbReference type="EMBL" id="JBHSPP010000017">
    <property type="protein sequence ID" value="MFC5707625.1"/>
    <property type="molecule type" value="Genomic_DNA"/>
</dbReference>
<dbReference type="SUPFAM" id="SSF49464">
    <property type="entry name" value="Carboxypeptidase regulatory domain-like"/>
    <property type="match status" value="1"/>
</dbReference>
<reference evidence="4" key="1">
    <citation type="journal article" date="2019" name="Int. J. Syst. Evol. Microbiol.">
        <title>The Global Catalogue of Microorganisms (GCM) 10K type strain sequencing project: providing services to taxonomists for standard genome sequencing and annotation.</title>
        <authorList>
            <consortium name="The Broad Institute Genomics Platform"/>
            <consortium name="The Broad Institute Genome Sequencing Center for Infectious Disease"/>
            <person name="Wu L."/>
            <person name="Ma J."/>
        </authorList>
    </citation>
    <scope>NUCLEOTIDE SEQUENCE [LARGE SCALE GENOMIC DNA]</scope>
    <source>
        <strain evidence="4">KCTC 15012</strain>
    </source>
</reference>
<dbReference type="RefSeq" id="WP_042642120.1">
    <property type="nucleotide sequence ID" value="NZ_CDDF01000011.1"/>
</dbReference>
<accession>A0ABW0YIY4</accession>
<dbReference type="InterPro" id="IPR013609">
    <property type="entry name" value="Stf-like_N"/>
</dbReference>
<organism evidence="3 4">
    <name type="scientific">Aeromonas eucrenophila</name>
    <dbReference type="NCBI Taxonomy" id="649"/>
    <lineage>
        <taxon>Bacteria</taxon>
        <taxon>Pseudomonadati</taxon>
        <taxon>Pseudomonadota</taxon>
        <taxon>Gammaproteobacteria</taxon>
        <taxon>Aeromonadales</taxon>
        <taxon>Aeromonadaceae</taxon>
        <taxon>Aeromonas</taxon>
    </lineage>
</organism>
<proteinExistence type="predicted"/>
<feature type="region of interest" description="Disordered" evidence="1">
    <location>
        <begin position="221"/>
        <end position="242"/>
    </location>
</feature>
<sequence length="894" mass="93065">MIQIHGVITDPAGKPVPRALIELRALSTTGEVLMGSVMTFKCDQAGGYRFQLAAGTYDVYAQNDLCGDMDYMGSGVVTAQSTDGPLNSILVDSGINLTPPLLDRAVEAMQRSEAAAEATAEDRLQTGSDVVTVEQAKQVAAEQAAAASASATTASSKAGDAATSAGAAAGSANSAQKWAENPVDVAVVPGKHSALHHATKANASASESATSATAAAASASTASAKANNANTSATTATTKAGEAATSASTAATHASAANSSKVAAATSATNAGTHATNAEKAAQAAEGAKVVTLDNAAKVGTLAEQVTADRAQVQDKATQVAANAATVAGQTKEVSTNTDTVSQAKTAIQGMRDVVVAKTTQAQAAADTASTKASQAAQDQASANASSQRASVSEGMAEAWAQNPEGSDINGRPGEFSALHWALQAQKWAQAITSQLVWAGPWNAAAGAPAVPAANQGVPFYRISHPGVIASVSYVAGDYLHWDPATRTWFKIDGSDAVISVNGMTGAVVLSAADVGARSASWVPGWTDITNKPVTMPPSEHNHPWSQLSNVPVYASRWPTLAEVGAASVSHTHTWSQLTGIPTYATRWPAWGEVTDKPDLAAASHRHPWNQIDQIPVTASRWPTWSEVTGKPSIAAAVHRHPWSELDEVPTTASRWPSYDEVTDKPDFAPVVHRHPWSQLDQVPVQATRWPAWGEVTGKPGTMPPSAHNHPWSELTGVPTQATRWPSWTEVTDKPDLVAADHTHPGSLLNPISLAKEDLDTIKTPGHYAQHANANTSAAQHYPENSAGSLIVTSGAGPQQRYHVYNSSRVWTRAQYSTGAWTAWARDYNTLNKPSAADVGVGTVIFTGPVPSFPGATIPKVAGLYAMAYHNNSTPYQRDTVMIWWDGGASGADC</sequence>
<dbReference type="Gene3D" id="2.60.40.1120">
    <property type="entry name" value="Carboxypeptidase-like, regulatory domain"/>
    <property type="match status" value="1"/>
</dbReference>
<evidence type="ECO:0000313" key="3">
    <source>
        <dbReference type="EMBL" id="MFC5707625.1"/>
    </source>
</evidence>
<dbReference type="Proteomes" id="UP001596132">
    <property type="component" value="Unassembled WGS sequence"/>
</dbReference>
<feature type="domain" description="Lambda-like tail fibre protein N-terminal" evidence="2">
    <location>
        <begin position="2"/>
        <end position="125"/>
    </location>
</feature>
<evidence type="ECO:0000259" key="2">
    <source>
        <dbReference type="Pfam" id="PF08400"/>
    </source>
</evidence>
<dbReference type="CDD" id="cd19958">
    <property type="entry name" value="pyocin_knob"/>
    <property type="match status" value="1"/>
</dbReference>
<evidence type="ECO:0000256" key="1">
    <source>
        <dbReference type="SAM" id="MobiDB-lite"/>
    </source>
</evidence>
<dbReference type="Pfam" id="PF08400">
    <property type="entry name" value="phage_tail_N"/>
    <property type="match status" value="1"/>
</dbReference>
<keyword evidence="4" id="KW-1185">Reference proteome</keyword>